<dbReference type="Gene3D" id="3.30.1490.100">
    <property type="entry name" value="DNA polymerase, Y-family, little finger domain"/>
    <property type="match status" value="1"/>
</dbReference>
<dbReference type="RefSeq" id="XP_020074611.1">
    <property type="nucleotide sequence ID" value="XM_020221736.1"/>
</dbReference>
<dbReference type="Pfam" id="PF00817">
    <property type="entry name" value="IMS"/>
    <property type="match status" value="1"/>
</dbReference>
<dbReference type="Gene3D" id="3.40.1170.60">
    <property type="match status" value="1"/>
</dbReference>
<dbReference type="GO" id="GO:0003684">
    <property type="term" value="F:damaged DNA binding"/>
    <property type="evidence" value="ECO:0007669"/>
    <property type="project" value="InterPro"/>
</dbReference>
<dbReference type="AlphaFoldDB" id="A0A1E4RE51"/>
<gene>
    <name evidence="11" type="ORF">HYPBUDRAFT_153801</name>
</gene>
<dbReference type="InterPro" id="IPR001126">
    <property type="entry name" value="UmuC"/>
</dbReference>
<sequence length="767" mass="87478">MSVKNLNVDLAALTTDPLSKSAFTIKDLIDLNDPKLSYKLNLSVIGFIDLNAFFAQCEQIRLGLDDDAPVVCAQWQSLIAVSYPARKFGINRMDTIQSAKKKCPKLIIAHAAAFKKGEDHWLYVKGLPDQTVYKVSLDPYRRESRKIIKILKEGCDMVEKASVDESYMDFGRLVYLKILSFFPFLQDLVREHNPDTYLPPILKTLPESLYWVGDIYKTPEEDAWFSESQAGAEPKPVINDWDDICLVIGSQILYDLRNRVFKDLGYTTSGGLARNKRLAKLAGGFIKPDMQTIVRNKLIYRFLNNFELIDITGMGGKTGDVILSKFDVPGDINSIKFLREHFLLDQLKQELPNDHPLAERVFNLVRGNYIEELVLRTSVKSMMSRKNFLVNAFVDNIYDTCDWLKVFVGDLYSRLIELDDENLNLSMLQLDSDREKGSIMRPKTISIQLTTSSYTKLSKQTPIPVSRSLEKLRVSMTNLTFRLLLELLENSNVPSLNNGKRPRLLKVTDSMDVLKNYKIMPLANLSVVISNFVKTTDSNLIDSYLGNPNNKGLLAKQDIEKMFSEVNTEQPKQALPAPIEKKSKKPDQAYVKKLFEDFQISENERKEEQAQILKSKSASPAPQFKEDKEYIKKLFDEFESSNAPVDPPRIAPKSKPKVDSNPPDSNYNVLNTLRSSSSLSTSEESNKSLLERLIRTRYCDKCHIPVEDVFEHVDLHYAMELSEKLNGTSNQNEINPKPESNKRTSHQNKQENPKKKKLDKGQTKLPF</sequence>
<name>A0A1E4RE51_9ASCO</name>
<dbReference type="GeneID" id="30996285"/>
<dbReference type="STRING" id="984485.A0A1E4RE51"/>
<evidence type="ECO:0000256" key="6">
    <source>
        <dbReference type="ARBA" id="ARBA00022833"/>
    </source>
</evidence>
<evidence type="ECO:0000259" key="10">
    <source>
        <dbReference type="PROSITE" id="PS50173"/>
    </source>
</evidence>
<dbReference type="GO" id="GO:0035861">
    <property type="term" value="C:site of double-strand break"/>
    <property type="evidence" value="ECO:0007669"/>
    <property type="project" value="TreeGrafter"/>
</dbReference>
<evidence type="ECO:0000313" key="11">
    <source>
        <dbReference type="EMBL" id="ODV65544.1"/>
    </source>
</evidence>
<dbReference type="OrthoDB" id="5723at2759"/>
<dbReference type="GO" id="GO:0070987">
    <property type="term" value="P:error-free translesion synthesis"/>
    <property type="evidence" value="ECO:0007669"/>
    <property type="project" value="UniProtKB-ARBA"/>
</dbReference>
<evidence type="ECO:0000256" key="5">
    <source>
        <dbReference type="ARBA" id="ARBA00022771"/>
    </source>
</evidence>
<dbReference type="GO" id="GO:0006281">
    <property type="term" value="P:DNA repair"/>
    <property type="evidence" value="ECO:0007669"/>
    <property type="project" value="UniProtKB-KW"/>
</dbReference>
<comment type="subcellular location">
    <subcellularLocation>
        <location evidence="1">Nucleus</location>
    </subcellularLocation>
</comment>
<dbReference type="PANTHER" id="PTHR45873:SF1">
    <property type="entry name" value="DNA POLYMERASE ETA"/>
    <property type="match status" value="1"/>
</dbReference>
<dbReference type="Proteomes" id="UP000095085">
    <property type="component" value="Unassembled WGS sequence"/>
</dbReference>
<dbReference type="PIRSF" id="PIRSF036603">
    <property type="entry name" value="DPol_eta"/>
    <property type="match status" value="1"/>
</dbReference>
<keyword evidence="8" id="KW-0539">Nucleus</keyword>
<dbReference type="EMBL" id="KV454544">
    <property type="protein sequence ID" value="ODV65544.1"/>
    <property type="molecule type" value="Genomic_DNA"/>
</dbReference>
<accession>A0A1E4RE51</accession>
<feature type="region of interest" description="Disordered" evidence="9">
    <location>
        <begin position="640"/>
        <end position="685"/>
    </location>
</feature>
<feature type="region of interest" description="Disordered" evidence="9">
    <location>
        <begin position="724"/>
        <end position="767"/>
    </location>
</feature>
<protein>
    <submittedName>
        <fullName evidence="11">DNA/RNA polymerase</fullName>
    </submittedName>
</protein>
<organism evidence="11 12">
    <name type="scientific">Hyphopichia burtonii NRRL Y-1933</name>
    <dbReference type="NCBI Taxonomy" id="984485"/>
    <lineage>
        <taxon>Eukaryota</taxon>
        <taxon>Fungi</taxon>
        <taxon>Dikarya</taxon>
        <taxon>Ascomycota</taxon>
        <taxon>Saccharomycotina</taxon>
        <taxon>Pichiomycetes</taxon>
        <taxon>Debaryomycetaceae</taxon>
        <taxon>Hyphopichia</taxon>
    </lineage>
</organism>
<feature type="domain" description="UmuC" evidence="10">
    <location>
        <begin position="45"/>
        <end position="315"/>
    </location>
</feature>
<keyword evidence="5" id="KW-0863">Zinc-finger</keyword>
<keyword evidence="4" id="KW-0227">DNA damage</keyword>
<keyword evidence="3" id="KW-0479">Metal-binding</keyword>
<dbReference type="GO" id="GO:0005634">
    <property type="term" value="C:nucleus"/>
    <property type="evidence" value="ECO:0007669"/>
    <property type="project" value="UniProtKB-SubCell"/>
</dbReference>
<dbReference type="InterPro" id="IPR043128">
    <property type="entry name" value="Rev_trsase/Diguanyl_cyclase"/>
</dbReference>
<dbReference type="GO" id="GO:0009314">
    <property type="term" value="P:response to radiation"/>
    <property type="evidence" value="ECO:0007669"/>
    <property type="project" value="TreeGrafter"/>
</dbReference>
<dbReference type="PROSITE" id="PS50173">
    <property type="entry name" value="UMUC"/>
    <property type="match status" value="1"/>
</dbReference>
<evidence type="ECO:0000256" key="1">
    <source>
        <dbReference type="ARBA" id="ARBA00004123"/>
    </source>
</evidence>
<dbReference type="FunFam" id="3.40.1170.60:FF:000008">
    <property type="entry name" value="DNA polymerase eta subunit"/>
    <property type="match status" value="1"/>
</dbReference>
<evidence type="ECO:0000256" key="3">
    <source>
        <dbReference type="ARBA" id="ARBA00022723"/>
    </source>
</evidence>
<reference evidence="12" key="1">
    <citation type="submission" date="2016-05" db="EMBL/GenBank/DDBJ databases">
        <title>Comparative genomics of biotechnologically important yeasts.</title>
        <authorList>
            <consortium name="DOE Joint Genome Institute"/>
            <person name="Riley R."/>
            <person name="Haridas S."/>
            <person name="Wolfe K.H."/>
            <person name="Lopes M.R."/>
            <person name="Hittinger C.T."/>
            <person name="Goker M."/>
            <person name="Salamov A."/>
            <person name="Wisecaver J."/>
            <person name="Long T.M."/>
            <person name="Aerts A.L."/>
            <person name="Barry K."/>
            <person name="Choi C."/>
            <person name="Clum A."/>
            <person name="Coughlan A.Y."/>
            <person name="Deshpande S."/>
            <person name="Douglass A.P."/>
            <person name="Hanson S.J."/>
            <person name="Klenk H.-P."/>
            <person name="Labutti K."/>
            <person name="Lapidus A."/>
            <person name="Lindquist E."/>
            <person name="Lipzen A."/>
            <person name="Meier-Kolthoff J.P."/>
            <person name="Ohm R.A."/>
            <person name="Otillar R.P."/>
            <person name="Pangilinan J."/>
            <person name="Peng Y."/>
            <person name="Rokas A."/>
            <person name="Rosa C.A."/>
            <person name="Scheuner C."/>
            <person name="Sibirny A.A."/>
            <person name="Slot J.C."/>
            <person name="Stielow J.B."/>
            <person name="Sun H."/>
            <person name="Kurtzman C.P."/>
            <person name="Blackwell M."/>
            <person name="Grigoriev I.V."/>
            <person name="Jeffries T.W."/>
        </authorList>
    </citation>
    <scope>NUCLEOTIDE SEQUENCE [LARGE SCALE GENOMIC DNA]</scope>
    <source>
        <strain evidence="12">NRRL Y-1933</strain>
    </source>
</reference>
<keyword evidence="7" id="KW-0234">DNA repair</keyword>
<feature type="compositionally biased region" description="Low complexity" evidence="9">
    <location>
        <begin position="670"/>
        <end position="683"/>
    </location>
</feature>
<keyword evidence="2" id="KW-0808">Transferase</keyword>
<dbReference type="SUPFAM" id="SSF56672">
    <property type="entry name" value="DNA/RNA polymerases"/>
    <property type="match status" value="1"/>
</dbReference>
<dbReference type="GO" id="GO:0042276">
    <property type="term" value="P:error-prone translesion synthesis"/>
    <property type="evidence" value="ECO:0007669"/>
    <property type="project" value="TreeGrafter"/>
</dbReference>
<evidence type="ECO:0000256" key="8">
    <source>
        <dbReference type="ARBA" id="ARBA00023242"/>
    </source>
</evidence>
<dbReference type="GO" id="GO:0007064">
    <property type="term" value="P:mitotic sister chromatid cohesion"/>
    <property type="evidence" value="ECO:0007669"/>
    <property type="project" value="UniProtKB-ARBA"/>
</dbReference>
<dbReference type="InterPro" id="IPR052230">
    <property type="entry name" value="DNA_polymerase_eta"/>
</dbReference>
<dbReference type="PANTHER" id="PTHR45873">
    <property type="entry name" value="DNA POLYMERASE ETA"/>
    <property type="match status" value="1"/>
</dbReference>
<evidence type="ECO:0000256" key="9">
    <source>
        <dbReference type="SAM" id="MobiDB-lite"/>
    </source>
</evidence>
<keyword evidence="12" id="KW-1185">Reference proteome</keyword>
<dbReference type="GO" id="GO:0005657">
    <property type="term" value="C:replication fork"/>
    <property type="evidence" value="ECO:0007669"/>
    <property type="project" value="UniProtKB-ARBA"/>
</dbReference>
<dbReference type="SUPFAM" id="SSF100879">
    <property type="entry name" value="Lesion bypass DNA polymerase (Y-family), little finger domain"/>
    <property type="match status" value="1"/>
</dbReference>
<evidence type="ECO:0000313" key="12">
    <source>
        <dbReference type="Proteomes" id="UP000095085"/>
    </source>
</evidence>
<dbReference type="Gene3D" id="3.30.70.270">
    <property type="match status" value="1"/>
</dbReference>
<dbReference type="InterPro" id="IPR043502">
    <property type="entry name" value="DNA/RNA_pol_sf"/>
</dbReference>
<proteinExistence type="predicted"/>
<evidence type="ECO:0000256" key="7">
    <source>
        <dbReference type="ARBA" id="ARBA00023204"/>
    </source>
</evidence>
<dbReference type="InterPro" id="IPR036775">
    <property type="entry name" value="DNA_pol_Y-fam_lit_finger_sf"/>
</dbReference>
<evidence type="ECO:0000256" key="2">
    <source>
        <dbReference type="ARBA" id="ARBA00022679"/>
    </source>
</evidence>
<dbReference type="GO" id="GO:0003887">
    <property type="term" value="F:DNA-directed DNA polymerase activity"/>
    <property type="evidence" value="ECO:0007669"/>
    <property type="project" value="TreeGrafter"/>
</dbReference>
<keyword evidence="6" id="KW-0862">Zinc</keyword>
<dbReference type="GO" id="GO:0008270">
    <property type="term" value="F:zinc ion binding"/>
    <property type="evidence" value="ECO:0007669"/>
    <property type="project" value="UniProtKB-KW"/>
</dbReference>
<feature type="compositionally biased region" description="Polar residues" evidence="9">
    <location>
        <begin position="725"/>
        <end position="734"/>
    </location>
</feature>
<evidence type="ECO:0000256" key="4">
    <source>
        <dbReference type="ARBA" id="ARBA00022763"/>
    </source>
</evidence>